<dbReference type="EMBL" id="RBNJ01000103">
    <property type="protein sequence ID" value="RUS35397.1"/>
    <property type="molecule type" value="Genomic_DNA"/>
</dbReference>
<keyword evidence="2" id="KW-1185">Reference proteome</keyword>
<gene>
    <name evidence="1" type="ORF">BC938DRAFT_470673</name>
</gene>
<evidence type="ECO:0000313" key="2">
    <source>
        <dbReference type="Proteomes" id="UP000274822"/>
    </source>
</evidence>
<proteinExistence type="predicted"/>
<dbReference type="AlphaFoldDB" id="A0A433R035"/>
<protein>
    <recommendedName>
        <fullName evidence="3">Protein kinase domain-containing protein</fullName>
    </recommendedName>
</protein>
<name>A0A433R035_9FUNG</name>
<organism evidence="1 2">
    <name type="scientific">Jimgerdemannia flammicorona</name>
    <dbReference type="NCBI Taxonomy" id="994334"/>
    <lineage>
        <taxon>Eukaryota</taxon>
        <taxon>Fungi</taxon>
        <taxon>Fungi incertae sedis</taxon>
        <taxon>Mucoromycota</taxon>
        <taxon>Mucoromycotina</taxon>
        <taxon>Endogonomycetes</taxon>
        <taxon>Endogonales</taxon>
        <taxon>Endogonaceae</taxon>
        <taxon>Jimgerdemannia</taxon>
    </lineage>
</organism>
<evidence type="ECO:0008006" key="3">
    <source>
        <dbReference type="Google" id="ProtNLM"/>
    </source>
</evidence>
<evidence type="ECO:0000313" key="1">
    <source>
        <dbReference type="EMBL" id="RUS35397.1"/>
    </source>
</evidence>
<comment type="caution">
    <text evidence="1">The sequence shown here is derived from an EMBL/GenBank/DDBJ whole genome shotgun (WGS) entry which is preliminary data.</text>
</comment>
<reference evidence="1 2" key="1">
    <citation type="journal article" date="2018" name="New Phytol.">
        <title>Phylogenomics of Endogonaceae and evolution of mycorrhizas within Mucoromycota.</title>
        <authorList>
            <person name="Chang Y."/>
            <person name="Desiro A."/>
            <person name="Na H."/>
            <person name="Sandor L."/>
            <person name="Lipzen A."/>
            <person name="Clum A."/>
            <person name="Barry K."/>
            <person name="Grigoriev I.V."/>
            <person name="Martin F.M."/>
            <person name="Stajich J.E."/>
            <person name="Smith M.E."/>
            <person name="Bonito G."/>
            <person name="Spatafora J.W."/>
        </authorList>
    </citation>
    <scope>NUCLEOTIDE SEQUENCE [LARGE SCALE GENOMIC DNA]</scope>
    <source>
        <strain evidence="1 2">AD002</strain>
    </source>
</reference>
<sequence length="107" mass="12406">MSAFDRVPFIVSLIFPLAAIDENRIDLFPLNEFNKPVFIAQGRSGAIYRVTSIKRKKQYALKYLNILQILRKVDDEDFVARCYGVSRGMDWRLISFFSSQGSYNFTP</sequence>
<accession>A0A433R035</accession>
<dbReference type="Proteomes" id="UP000274822">
    <property type="component" value="Unassembled WGS sequence"/>
</dbReference>